<reference evidence="2 3" key="1">
    <citation type="submission" date="2019-01" db="EMBL/GenBank/DDBJ databases">
        <authorList>
            <consortium name="Pathogen Informatics"/>
        </authorList>
    </citation>
    <scope>NUCLEOTIDE SEQUENCE [LARGE SCALE GENOMIC DNA]</scope>
    <source>
        <strain evidence="2 3">NCTC10166</strain>
    </source>
</reference>
<dbReference type="GO" id="GO:0016787">
    <property type="term" value="F:hydrolase activity"/>
    <property type="evidence" value="ECO:0007669"/>
    <property type="project" value="InterPro"/>
</dbReference>
<dbReference type="Proteomes" id="UP000289440">
    <property type="component" value="Chromosome"/>
</dbReference>
<dbReference type="PANTHER" id="PTHR47396">
    <property type="entry name" value="TYPE I RESTRICTION ENZYME ECOKI R PROTEIN"/>
    <property type="match status" value="1"/>
</dbReference>
<dbReference type="EMBL" id="LR214951">
    <property type="protein sequence ID" value="VEU59528.1"/>
    <property type="molecule type" value="Genomic_DNA"/>
</dbReference>
<dbReference type="PANTHER" id="PTHR47396:SF1">
    <property type="entry name" value="ATP-DEPENDENT HELICASE IRC3-RELATED"/>
    <property type="match status" value="1"/>
</dbReference>
<dbReference type="REBASE" id="298407">
    <property type="entry name" value="Mne10166ORF506P"/>
</dbReference>
<evidence type="ECO:0000313" key="2">
    <source>
        <dbReference type="EMBL" id="VEU59528.1"/>
    </source>
</evidence>
<sequence>MFDTTSTTIIYILRVLNSETHKGLLKIGKSSGTNIDLKTQPNDDKLNEIAKQRIKNYVGTSGLEFELLHTEIAQNFKSDKDIHKILKNSEIHPLPLSSSKEWFKCSLEDALQAITAAKRGYSSINTTISNIKEEPIVLREEQRNAVDKTKKIFLKNNKLRNEQNFFLWNAKMRFGKTITALTLIKEIEEFKKILIITHRPILKSSWKEEFNKVFLNKNKYGYFTKNSFNQKEWELKNTKIYFASIQDLRESKDVGGKYEKNEFIFKEKWDFLIIDEAHEGTQTSIGKNLIKKILNYSTNIKVLFLSGTPFNLLNDNINSIYKLESNEIFTWSYVDEQREKENWDKKHFGDSNPYENLPKMNILTVDLTKILNLSSKFVEIEDKAFSFKEFFRTWTGEIEKDNNKKIPDSKINSFMYEKEVYKFLDLLSSDGVHKYPLMNLQQHHIY</sequence>
<accession>A0A449A5L5</accession>
<dbReference type="InterPro" id="IPR050742">
    <property type="entry name" value="Helicase_Restrict-Modif_Enz"/>
</dbReference>
<protein>
    <recommendedName>
        <fullName evidence="1">Helicase ATP-binding domain-containing protein</fullName>
    </recommendedName>
</protein>
<dbReference type="SUPFAM" id="SSF52540">
    <property type="entry name" value="P-loop containing nucleoside triphosphate hydrolases"/>
    <property type="match status" value="1"/>
</dbReference>
<dbReference type="InterPro" id="IPR014001">
    <property type="entry name" value="Helicase_ATP-bd"/>
</dbReference>
<proteinExistence type="predicted"/>
<dbReference type="KEGG" id="mnu:NCTC10166_00506"/>
<dbReference type="Pfam" id="PF10544">
    <property type="entry name" value="T5orf172"/>
    <property type="match status" value="1"/>
</dbReference>
<keyword evidence="3" id="KW-1185">Reference proteome</keyword>
<dbReference type="GO" id="GO:0005524">
    <property type="term" value="F:ATP binding"/>
    <property type="evidence" value="ECO:0007669"/>
    <property type="project" value="InterPro"/>
</dbReference>
<evidence type="ECO:0000259" key="1">
    <source>
        <dbReference type="PROSITE" id="PS51192"/>
    </source>
</evidence>
<dbReference type="SMART" id="SM00487">
    <property type="entry name" value="DEXDc"/>
    <property type="match status" value="1"/>
</dbReference>
<gene>
    <name evidence="2" type="ORF">NCTC10166_00506</name>
</gene>
<dbReference type="InterPro" id="IPR006935">
    <property type="entry name" value="Helicase/UvrB_N"/>
</dbReference>
<dbReference type="Pfam" id="PF04851">
    <property type="entry name" value="ResIII"/>
    <property type="match status" value="1"/>
</dbReference>
<dbReference type="GO" id="GO:0005829">
    <property type="term" value="C:cytosol"/>
    <property type="evidence" value="ECO:0007669"/>
    <property type="project" value="TreeGrafter"/>
</dbReference>
<feature type="domain" description="Helicase ATP-binding" evidence="1">
    <location>
        <begin position="157"/>
        <end position="327"/>
    </location>
</feature>
<dbReference type="OrthoDB" id="9813673at2"/>
<dbReference type="PROSITE" id="PS51192">
    <property type="entry name" value="HELICASE_ATP_BIND_1"/>
    <property type="match status" value="1"/>
</dbReference>
<dbReference type="Gene3D" id="3.40.50.300">
    <property type="entry name" value="P-loop containing nucleotide triphosphate hydrolases"/>
    <property type="match status" value="1"/>
</dbReference>
<name>A0A449A5L5_9BACT</name>
<evidence type="ECO:0000313" key="3">
    <source>
        <dbReference type="Proteomes" id="UP000289440"/>
    </source>
</evidence>
<dbReference type="AlphaFoldDB" id="A0A449A5L5"/>
<dbReference type="GO" id="GO:0003677">
    <property type="term" value="F:DNA binding"/>
    <property type="evidence" value="ECO:0007669"/>
    <property type="project" value="InterPro"/>
</dbReference>
<dbReference type="RefSeq" id="WP_129719913.1">
    <property type="nucleotide sequence ID" value="NZ_LR214951.1"/>
</dbReference>
<dbReference type="InterPro" id="IPR018306">
    <property type="entry name" value="Phage_T5_Orf172_DNA-bd"/>
</dbReference>
<organism evidence="2 3">
    <name type="scientific">Mesomycoplasma neurolyticum</name>
    <dbReference type="NCBI Taxonomy" id="2120"/>
    <lineage>
        <taxon>Bacteria</taxon>
        <taxon>Bacillati</taxon>
        <taxon>Mycoplasmatota</taxon>
        <taxon>Mycoplasmoidales</taxon>
        <taxon>Metamycoplasmataceae</taxon>
        <taxon>Mesomycoplasma</taxon>
    </lineage>
</organism>
<dbReference type="InterPro" id="IPR027417">
    <property type="entry name" value="P-loop_NTPase"/>
</dbReference>